<evidence type="ECO:0000313" key="1">
    <source>
        <dbReference type="EMBL" id="PNI31408.1"/>
    </source>
</evidence>
<dbReference type="EMBL" id="NBAG03000385">
    <property type="protein sequence ID" value="PNI31408.1"/>
    <property type="molecule type" value="Genomic_DNA"/>
</dbReference>
<organism evidence="1 2">
    <name type="scientific">Pan troglodytes</name>
    <name type="common">Chimpanzee</name>
    <dbReference type="NCBI Taxonomy" id="9598"/>
    <lineage>
        <taxon>Eukaryota</taxon>
        <taxon>Metazoa</taxon>
        <taxon>Chordata</taxon>
        <taxon>Craniata</taxon>
        <taxon>Vertebrata</taxon>
        <taxon>Euteleostomi</taxon>
        <taxon>Mammalia</taxon>
        <taxon>Eutheria</taxon>
        <taxon>Euarchontoglires</taxon>
        <taxon>Primates</taxon>
        <taxon>Haplorrhini</taxon>
        <taxon>Catarrhini</taxon>
        <taxon>Hominidae</taxon>
        <taxon>Pan</taxon>
    </lineage>
</organism>
<protein>
    <submittedName>
        <fullName evidence="1">PANK4 isoform 10</fullName>
    </submittedName>
</protein>
<accession>A0A2J8K8T0</accession>
<dbReference type="Proteomes" id="UP000236370">
    <property type="component" value="Unassembled WGS sequence"/>
</dbReference>
<proteinExistence type="predicted"/>
<evidence type="ECO:0000313" key="2">
    <source>
        <dbReference type="Proteomes" id="UP000236370"/>
    </source>
</evidence>
<sequence>GASGSGSSGDSLDKSITLPPDEIFRNLENAKRFAIDIGHRT</sequence>
<feature type="non-terminal residue" evidence="1">
    <location>
        <position position="1"/>
    </location>
</feature>
<reference evidence="1 2" key="1">
    <citation type="submission" date="2017-12" db="EMBL/GenBank/DDBJ databases">
        <title>High-resolution comparative analysis of great ape genomes.</title>
        <authorList>
            <person name="Pollen A."/>
            <person name="Hastie A."/>
            <person name="Hormozdiari F."/>
            <person name="Dougherty M."/>
            <person name="Liu R."/>
            <person name="Chaisson M."/>
            <person name="Hoppe E."/>
            <person name="Hill C."/>
            <person name="Pang A."/>
            <person name="Hillier L."/>
            <person name="Baker C."/>
            <person name="Armstrong J."/>
            <person name="Shendure J."/>
            <person name="Paten B."/>
            <person name="Wilson R."/>
            <person name="Chao H."/>
            <person name="Schneider V."/>
            <person name="Ventura M."/>
            <person name="Kronenberg Z."/>
            <person name="Murali S."/>
            <person name="Gordon D."/>
            <person name="Cantsilieris S."/>
            <person name="Munson K."/>
            <person name="Nelson B."/>
            <person name="Raja A."/>
            <person name="Underwood J."/>
            <person name="Diekhans M."/>
            <person name="Fiddes I."/>
            <person name="Haussler D."/>
            <person name="Eichler E."/>
        </authorList>
    </citation>
    <scope>NUCLEOTIDE SEQUENCE [LARGE SCALE GENOMIC DNA]</scope>
    <source>
        <strain evidence="1">Yerkes chimp pedigree #C0471</strain>
    </source>
</reference>
<name>A0A2J8K8T0_PANTR</name>
<gene>
    <name evidence="1" type="ORF">CK820_G0040585</name>
</gene>
<dbReference type="AlphaFoldDB" id="A0A2J8K8T0"/>
<comment type="caution">
    <text evidence="1">The sequence shown here is derived from an EMBL/GenBank/DDBJ whole genome shotgun (WGS) entry which is preliminary data.</text>
</comment>